<name>A0A5C2S2R7_9APHY</name>
<sequence length="157" mass="17461">MTGTCPPRRSRTATFLPCPTEFAPGSLCPSARKPRHPVLSVSSRARVVPPALLALLRRRTTHVSPANTSYFIGAAFHEHRICPTIGTHSRCHMKFCTISKGQFDVNAWALGSRRVRRDAPSHRRHHDVPHIVASRLPPELPQVEDRVQGRRSARAVG</sequence>
<keyword evidence="2" id="KW-1185">Reference proteome</keyword>
<accession>A0A5C2S2R7</accession>
<dbReference type="Proteomes" id="UP000313359">
    <property type="component" value="Unassembled WGS sequence"/>
</dbReference>
<organism evidence="1 2">
    <name type="scientific">Lentinus tigrinus ALCF2SS1-6</name>
    <dbReference type="NCBI Taxonomy" id="1328759"/>
    <lineage>
        <taxon>Eukaryota</taxon>
        <taxon>Fungi</taxon>
        <taxon>Dikarya</taxon>
        <taxon>Basidiomycota</taxon>
        <taxon>Agaricomycotina</taxon>
        <taxon>Agaricomycetes</taxon>
        <taxon>Polyporales</taxon>
        <taxon>Polyporaceae</taxon>
        <taxon>Lentinus</taxon>
    </lineage>
</organism>
<proteinExistence type="predicted"/>
<evidence type="ECO:0000313" key="2">
    <source>
        <dbReference type="Proteomes" id="UP000313359"/>
    </source>
</evidence>
<evidence type="ECO:0000313" key="1">
    <source>
        <dbReference type="EMBL" id="RPD57790.1"/>
    </source>
</evidence>
<dbReference type="AlphaFoldDB" id="A0A5C2S2R7"/>
<protein>
    <submittedName>
        <fullName evidence="1">Uncharacterized protein</fullName>
    </submittedName>
</protein>
<reference evidence="1" key="1">
    <citation type="journal article" date="2018" name="Genome Biol. Evol.">
        <title>Genomics and development of Lentinus tigrinus, a white-rot wood-decaying mushroom with dimorphic fruiting bodies.</title>
        <authorList>
            <person name="Wu B."/>
            <person name="Xu Z."/>
            <person name="Knudson A."/>
            <person name="Carlson A."/>
            <person name="Chen N."/>
            <person name="Kovaka S."/>
            <person name="LaButti K."/>
            <person name="Lipzen A."/>
            <person name="Pennachio C."/>
            <person name="Riley R."/>
            <person name="Schakwitz W."/>
            <person name="Umezawa K."/>
            <person name="Ohm R.A."/>
            <person name="Grigoriev I.V."/>
            <person name="Nagy L.G."/>
            <person name="Gibbons J."/>
            <person name="Hibbett D."/>
        </authorList>
    </citation>
    <scope>NUCLEOTIDE SEQUENCE [LARGE SCALE GENOMIC DNA]</scope>
    <source>
        <strain evidence="1">ALCF2SS1-6</strain>
    </source>
</reference>
<gene>
    <name evidence="1" type="ORF">L227DRAFT_223733</name>
</gene>
<dbReference type="EMBL" id="ML122279">
    <property type="protein sequence ID" value="RPD57790.1"/>
    <property type="molecule type" value="Genomic_DNA"/>
</dbReference>